<evidence type="ECO:0000313" key="3">
    <source>
        <dbReference type="EMBL" id="MES1922415.1"/>
    </source>
</evidence>
<gene>
    <name evidence="3" type="ORF">MHBO_003926</name>
</gene>
<evidence type="ECO:0000259" key="2">
    <source>
        <dbReference type="Pfam" id="PF05183"/>
    </source>
</evidence>
<organism evidence="3 4">
    <name type="scientific">Bonamia ostreae</name>
    <dbReference type="NCBI Taxonomy" id="126728"/>
    <lineage>
        <taxon>Eukaryota</taxon>
        <taxon>Sar</taxon>
        <taxon>Rhizaria</taxon>
        <taxon>Endomyxa</taxon>
        <taxon>Ascetosporea</taxon>
        <taxon>Haplosporida</taxon>
        <taxon>Bonamia</taxon>
    </lineage>
</organism>
<keyword evidence="1" id="KW-0548">Nucleotidyltransferase</keyword>
<evidence type="ECO:0000256" key="1">
    <source>
        <dbReference type="RuleBase" id="RU363098"/>
    </source>
</evidence>
<proteinExistence type="inferred from homology"/>
<dbReference type="PANTHER" id="PTHR23079">
    <property type="entry name" value="RNA-DEPENDENT RNA POLYMERASE"/>
    <property type="match status" value="1"/>
</dbReference>
<accession>A0ABV2ARX3</accession>
<dbReference type="Pfam" id="PF05183">
    <property type="entry name" value="RdRP"/>
    <property type="match status" value="1"/>
</dbReference>
<feature type="domain" description="RDRP core" evidence="2">
    <location>
        <begin position="1"/>
        <end position="245"/>
    </location>
</feature>
<dbReference type="EMBL" id="JBDODL010002753">
    <property type="protein sequence ID" value="MES1922415.1"/>
    <property type="molecule type" value="Genomic_DNA"/>
</dbReference>
<dbReference type="Proteomes" id="UP001439008">
    <property type="component" value="Unassembled WGS sequence"/>
</dbReference>
<protein>
    <recommendedName>
        <fullName evidence="1">RNA-dependent RNA polymerase</fullName>
        <ecNumber evidence="1">2.7.7.48</ecNumber>
    </recommendedName>
</protein>
<reference evidence="3 4" key="1">
    <citation type="journal article" date="2024" name="BMC Biol.">
        <title>Comparative genomics of Ascetosporea gives new insight into the evolutionary basis for animal parasitism in Rhizaria.</title>
        <authorList>
            <person name="Hiltunen Thoren M."/>
            <person name="Onut-Brannstrom I."/>
            <person name="Alfjorden A."/>
            <person name="Peckova H."/>
            <person name="Swords F."/>
            <person name="Hooper C."/>
            <person name="Holzer A.S."/>
            <person name="Bass D."/>
            <person name="Burki F."/>
        </authorList>
    </citation>
    <scope>NUCLEOTIDE SEQUENCE [LARGE SCALE GENOMIC DNA]</scope>
    <source>
        <strain evidence="3">20-A016</strain>
    </source>
</reference>
<sequence length="246" mass="28618">MIHQLGDFSLIPDTQKRSKRIGLLFSSLRIGFEIEHLQWEKIPDIKSNGFNFTDGCGFVSADIISKACKILEDNKKIVETMPSVIQVRFLGFKGILLLKKSLHNKIQFRESMLKFNVFEGKHDKNFLGIVNYSTPFHLTYLSLQSVMLLSALGVKDETFYDLQTDYFAKIGVLLESPLVAYNFCRLRDRELMRLIEKYGFSKVVINRLRVLRRKELERGIKKIKRASKNRLEAERLRIFVPKGRLV</sequence>
<keyword evidence="1" id="KW-0696">RNA-directed RNA polymerase</keyword>
<dbReference type="EC" id="2.7.7.48" evidence="1"/>
<feature type="non-terminal residue" evidence="3">
    <location>
        <position position="246"/>
    </location>
</feature>
<evidence type="ECO:0000313" key="4">
    <source>
        <dbReference type="Proteomes" id="UP001439008"/>
    </source>
</evidence>
<dbReference type="InterPro" id="IPR057596">
    <property type="entry name" value="RDRP_core"/>
</dbReference>
<comment type="similarity">
    <text evidence="1">Belongs to the RdRP family.</text>
</comment>
<comment type="catalytic activity">
    <reaction evidence="1">
        <text>RNA(n) + a ribonucleoside 5'-triphosphate = RNA(n+1) + diphosphate</text>
        <dbReference type="Rhea" id="RHEA:21248"/>
        <dbReference type="Rhea" id="RHEA-COMP:14527"/>
        <dbReference type="Rhea" id="RHEA-COMP:17342"/>
        <dbReference type="ChEBI" id="CHEBI:33019"/>
        <dbReference type="ChEBI" id="CHEBI:61557"/>
        <dbReference type="ChEBI" id="CHEBI:140395"/>
        <dbReference type="EC" id="2.7.7.48"/>
    </reaction>
</comment>
<name>A0ABV2ARX3_9EUKA</name>
<keyword evidence="4" id="KW-1185">Reference proteome</keyword>
<dbReference type="InterPro" id="IPR007855">
    <property type="entry name" value="RDRP"/>
</dbReference>
<dbReference type="PANTHER" id="PTHR23079:SF55">
    <property type="entry name" value="RNA-DIRECTED RNA POLYMERASE"/>
    <property type="match status" value="1"/>
</dbReference>
<keyword evidence="1" id="KW-0808">Transferase</keyword>
<comment type="caution">
    <text evidence="3">The sequence shown here is derived from an EMBL/GenBank/DDBJ whole genome shotgun (WGS) entry which is preliminary data.</text>
</comment>
<keyword evidence="1" id="KW-0694">RNA-binding</keyword>